<keyword evidence="3" id="KW-1185">Reference proteome</keyword>
<name>A0A8S4G209_PLUXY</name>
<accession>A0A8S4G209</accession>
<organism evidence="2 3">
    <name type="scientific">Plutella xylostella</name>
    <name type="common">Diamondback moth</name>
    <name type="synonym">Plutella maculipennis</name>
    <dbReference type="NCBI Taxonomy" id="51655"/>
    <lineage>
        <taxon>Eukaryota</taxon>
        <taxon>Metazoa</taxon>
        <taxon>Ecdysozoa</taxon>
        <taxon>Arthropoda</taxon>
        <taxon>Hexapoda</taxon>
        <taxon>Insecta</taxon>
        <taxon>Pterygota</taxon>
        <taxon>Neoptera</taxon>
        <taxon>Endopterygota</taxon>
        <taxon>Lepidoptera</taxon>
        <taxon>Glossata</taxon>
        <taxon>Ditrysia</taxon>
        <taxon>Yponomeutoidea</taxon>
        <taxon>Plutellidae</taxon>
        <taxon>Plutella</taxon>
    </lineage>
</organism>
<dbReference type="PANTHER" id="PTHR21505">
    <property type="entry name" value="MADF DOMAIN-CONTAINING PROTEIN-RELATED"/>
    <property type="match status" value="1"/>
</dbReference>
<comment type="caution">
    <text evidence="2">The sequence shown here is derived from an EMBL/GenBank/DDBJ whole genome shotgun (WGS) entry which is preliminary data.</text>
</comment>
<dbReference type="PROSITE" id="PS51029">
    <property type="entry name" value="MADF"/>
    <property type="match status" value="1"/>
</dbReference>
<dbReference type="InterPro" id="IPR006578">
    <property type="entry name" value="MADF-dom"/>
</dbReference>
<dbReference type="Proteomes" id="UP000653454">
    <property type="component" value="Unassembled WGS sequence"/>
</dbReference>
<sequence>MSRSGSYWTRKLELELIEFIKQRECVWKPVGNTNHDIQKKYKAYAEFAALLDRGFTARTVRDRWVNIRSTFNHYLRKVEKSKTQDQSGVGYTPCWPLWRPLQFLREGTDKGIGGIMNFNASHNNFQEDQSLLIKRECQSDLEDNIISLRQWNQRTDRPRNKLKKKISTKPKKKDVCKNVLDNLLIALRPLAEATEESVENQSYWFFGRHVTERLNEMSANNADNACREIMAILAGEDVDKYHVT</sequence>
<gene>
    <name evidence="2" type="ORF">PLXY2_LOCUS12112</name>
</gene>
<reference evidence="2" key="1">
    <citation type="submission" date="2020-11" db="EMBL/GenBank/DDBJ databases">
        <authorList>
            <person name="Whiteford S."/>
        </authorList>
    </citation>
    <scope>NUCLEOTIDE SEQUENCE</scope>
</reference>
<dbReference type="PANTHER" id="PTHR21505:SF12">
    <property type="entry name" value="MADF DOMAIN-CONTAINING PROTEIN-RELATED"/>
    <property type="match status" value="1"/>
</dbReference>
<evidence type="ECO:0000313" key="3">
    <source>
        <dbReference type="Proteomes" id="UP000653454"/>
    </source>
</evidence>
<evidence type="ECO:0000313" key="2">
    <source>
        <dbReference type="EMBL" id="CAG9133901.1"/>
    </source>
</evidence>
<evidence type="ECO:0000259" key="1">
    <source>
        <dbReference type="PROSITE" id="PS51029"/>
    </source>
</evidence>
<dbReference type="AlphaFoldDB" id="A0A8S4G209"/>
<dbReference type="EMBL" id="CAJHNJ030000069">
    <property type="protein sequence ID" value="CAG9133901.1"/>
    <property type="molecule type" value="Genomic_DNA"/>
</dbReference>
<dbReference type="Pfam" id="PF10545">
    <property type="entry name" value="MADF_DNA_bdg"/>
    <property type="match status" value="1"/>
</dbReference>
<proteinExistence type="predicted"/>
<protein>
    <submittedName>
        <fullName evidence="2">(diamondback moth) hypothetical protein</fullName>
    </submittedName>
</protein>
<dbReference type="SMART" id="SM00595">
    <property type="entry name" value="MADF"/>
    <property type="match status" value="1"/>
</dbReference>
<feature type="domain" description="MADF" evidence="1">
    <location>
        <begin position="15"/>
        <end position="109"/>
    </location>
</feature>